<evidence type="ECO:0000256" key="22">
    <source>
        <dbReference type="ARBA" id="ARBA00034887"/>
    </source>
</evidence>
<keyword evidence="9 26" id="KW-0812">Transmembrane</keyword>
<dbReference type="Ensembl" id="ENSSSCT00060074180.1">
    <property type="protein sequence ID" value="ENSSSCP00060031992.1"/>
    <property type="gene ID" value="ENSSSCG00060054384.1"/>
</dbReference>
<evidence type="ECO:0000256" key="14">
    <source>
        <dbReference type="ARBA" id="ARBA00023065"/>
    </source>
</evidence>
<name>A0A8D1JMS4_PIG</name>
<protein>
    <recommendedName>
        <fullName evidence="22">Phospholemman</fullName>
    </recommendedName>
    <alternativeName>
        <fullName evidence="23">FXYD domain-containing ion transport regulator 1</fullName>
    </alternativeName>
    <alternativeName>
        <fullName evidence="24">Sodium/potassium-transporting ATPase subunit FXYD1</fullName>
    </alternativeName>
</protein>
<comment type="function">
    <text evidence="25">Associates with and regulates the activity of the sodium/potassium-transporting ATPase (NKA) which transports Na(+) out of the cell and K(+) into the cell. Inhibits NKA activity in its unphosphorylated state and stimulates activity when phosphorylated. Reduces glutathionylation of the NKA beta-1 subunit ATP1B1, thus reversing glutathionylation-mediated inhibition of ATP1B1. Contributes to female sexual development by maintaining the excitability of neurons which secrete gonadotropin-releasing hormone.</text>
</comment>
<keyword evidence="16" id="KW-0564">Palmitate</keyword>
<evidence type="ECO:0000256" key="2">
    <source>
        <dbReference type="ARBA" id="ARBA00004345"/>
    </source>
</evidence>
<dbReference type="Ensembl" id="ENSSSCT00050008262.1">
    <property type="protein sequence ID" value="ENSSSCP00050003535.1"/>
    <property type="gene ID" value="ENSSSCG00050006033.1"/>
</dbReference>
<dbReference type="Proteomes" id="UP000694571">
    <property type="component" value="Unplaced"/>
</dbReference>
<dbReference type="CDD" id="cd20317">
    <property type="entry name" value="FXYD1"/>
    <property type="match status" value="1"/>
</dbReference>
<evidence type="ECO:0000256" key="15">
    <source>
        <dbReference type="ARBA" id="ARBA00023136"/>
    </source>
</evidence>
<evidence type="ECO:0000256" key="24">
    <source>
        <dbReference type="ARBA" id="ARBA00034926"/>
    </source>
</evidence>
<dbReference type="Proteomes" id="UP000694722">
    <property type="component" value="Unplaced"/>
</dbReference>
<keyword evidence="5" id="KW-1003">Cell membrane</keyword>
<evidence type="ECO:0000256" key="23">
    <source>
        <dbReference type="ARBA" id="ARBA00034897"/>
    </source>
</evidence>
<evidence type="ECO:0000256" key="12">
    <source>
        <dbReference type="ARBA" id="ARBA00022989"/>
    </source>
</evidence>
<evidence type="ECO:0000313" key="28">
    <source>
        <dbReference type="Proteomes" id="UP000694571"/>
    </source>
</evidence>
<comment type="similarity">
    <text evidence="3">Belongs to the FXYD family.</text>
</comment>
<dbReference type="PANTHER" id="PTHR14132">
    <property type="entry name" value="SODIUM/POTASSIUM-TRANSPORTING ATPASE SUBUNIT GAMMA"/>
    <property type="match status" value="1"/>
</dbReference>
<keyword evidence="4" id="KW-0813">Transport</keyword>
<keyword evidence="12 26" id="KW-1133">Transmembrane helix</keyword>
<comment type="subcellular location">
    <subcellularLocation>
        <location evidence="1">Apical cell membrane</location>
        <topology evidence="1">Single-pass type I membrane protein</topology>
    </subcellularLocation>
    <subcellularLocation>
        <location evidence="20">Cell membrane</location>
        <location evidence="20">Sarcolemma</location>
        <location evidence="20">T-tubule</location>
    </subcellularLocation>
    <subcellularLocation>
        <location evidence="21">Cell membrane</location>
        <location evidence="21">Sarcolemma</location>
        <topology evidence="21">Single-pass type I membrane protein</topology>
    </subcellularLocation>
    <subcellularLocation>
        <location evidence="2">Membrane</location>
        <location evidence="2">Caveola</location>
    </subcellularLocation>
</comment>
<keyword evidence="17" id="KW-0739">Sodium transport</keyword>
<sequence>MDAFGIKSLDCILTPWVQAPVVGEQGYTLPDPWCSPGQWHLSATSWFSGSGSSPWSTQKLHRNTTHSPMVREGGASFLGSWLVGVGGWAELACPLLPHLSLFLSPPVSRLSVFIPLSFSFSLFLMIWLYLDLFGCFSLSLSESLSLCLSDSLSPFPSQYPMAQPPLPPGFLLFLPPSSFPSPSPSPLFSSLLLALPTSSSPFSLHPLFFPSPVSRLSLLLLLISFLLFPDPSSWPLPPYSAPLLAFLLPSLHSPSSLLSTDYQSLRIGGLIIAGILFILGILIVLSRRCRCKFNQQQRTGEPDEEEGTFRSSIRREFGGDFGCFQEPLPLSSLGAWREGLDLKLQVGELHCLAPTFQRSWGAPPDTRTLCVPPQVCPPAGGRNTWRYGTQPGFPWHLTPPTHRPRAHHHLDCTLRQLCAHRLLSAAQISNKTCFSLLTALCCSVSPFAWKAWEPPWP</sequence>
<keyword evidence="13" id="KW-0915">Sodium</keyword>
<feature type="transmembrane region" description="Helical" evidence="26">
    <location>
        <begin position="265"/>
        <end position="285"/>
    </location>
</feature>
<evidence type="ECO:0000256" key="10">
    <source>
        <dbReference type="ARBA" id="ARBA00022729"/>
    </source>
</evidence>
<evidence type="ECO:0000256" key="19">
    <source>
        <dbReference type="ARBA" id="ARBA00023288"/>
    </source>
</evidence>
<keyword evidence="8" id="KW-0740">Sodium/potassium transport</keyword>
<dbReference type="Pfam" id="PF02038">
    <property type="entry name" value="ATP1G1_PLM_MAT8"/>
    <property type="match status" value="1"/>
</dbReference>
<accession>A0A8D1JMS4</accession>
<keyword evidence="7" id="KW-0597">Phosphoprotein</keyword>
<dbReference type="PANTHER" id="PTHR14132:SF12">
    <property type="entry name" value="PHOSPHOLEMMAN"/>
    <property type="match status" value="1"/>
</dbReference>
<evidence type="ECO:0000256" key="6">
    <source>
        <dbReference type="ARBA" id="ARBA00022538"/>
    </source>
</evidence>
<evidence type="ECO:0000256" key="21">
    <source>
        <dbReference type="ARBA" id="ARBA00034690"/>
    </source>
</evidence>
<dbReference type="Gene3D" id="1.20.5.780">
    <property type="entry name" value="Single helix bin"/>
    <property type="match status" value="1"/>
</dbReference>
<feature type="transmembrane region" description="Helical" evidence="26">
    <location>
        <begin position="78"/>
        <end position="103"/>
    </location>
</feature>
<evidence type="ECO:0000256" key="5">
    <source>
        <dbReference type="ARBA" id="ARBA00022475"/>
    </source>
</evidence>
<keyword evidence="10" id="KW-0732">Signal</keyword>
<evidence type="ECO:0000256" key="26">
    <source>
        <dbReference type="SAM" id="Phobius"/>
    </source>
</evidence>
<dbReference type="GO" id="GO:0005901">
    <property type="term" value="C:caveola"/>
    <property type="evidence" value="ECO:0007669"/>
    <property type="project" value="UniProtKB-SubCell"/>
</dbReference>
<evidence type="ECO:0000256" key="4">
    <source>
        <dbReference type="ARBA" id="ARBA00022448"/>
    </source>
</evidence>
<dbReference type="GO" id="GO:0006813">
    <property type="term" value="P:potassium ion transport"/>
    <property type="evidence" value="ECO:0007669"/>
    <property type="project" value="UniProtKB-KW"/>
</dbReference>
<dbReference type="Ensembl" id="ENSSSCT00040095227.1">
    <property type="protein sequence ID" value="ENSSSCP00040042178.1"/>
    <property type="gene ID" value="ENSSSCG00040068829.1"/>
</dbReference>
<dbReference type="GO" id="GO:0043269">
    <property type="term" value="P:regulation of monoatomic ion transport"/>
    <property type="evidence" value="ECO:0007669"/>
    <property type="project" value="InterPro"/>
</dbReference>
<keyword evidence="14" id="KW-0406">Ion transport</keyword>
<keyword evidence="15 26" id="KW-0472">Membrane</keyword>
<evidence type="ECO:0000256" key="25">
    <source>
        <dbReference type="ARBA" id="ARBA00045339"/>
    </source>
</evidence>
<evidence type="ECO:0000256" key="9">
    <source>
        <dbReference type="ARBA" id="ARBA00022692"/>
    </source>
</evidence>
<evidence type="ECO:0000256" key="11">
    <source>
        <dbReference type="ARBA" id="ARBA00022958"/>
    </source>
</evidence>
<feature type="transmembrane region" description="Helical" evidence="26">
    <location>
        <begin position="207"/>
        <end position="228"/>
    </location>
</feature>
<evidence type="ECO:0000256" key="20">
    <source>
        <dbReference type="ARBA" id="ARBA00024012"/>
    </source>
</evidence>
<evidence type="ECO:0000256" key="8">
    <source>
        <dbReference type="ARBA" id="ARBA00022607"/>
    </source>
</evidence>
<evidence type="ECO:0000256" key="16">
    <source>
        <dbReference type="ARBA" id="ARBA00023139"/>
    </source>
</evidence>
<evidence type="ECO:0000256" key="17">
    <source>
        <dbReference type="ARBA" id="ARBA00023201"/>
    </source>
</evidence>
<feature type="transmembrane region" description="Helical" evidence="26">
    <location>
        <begin position="110"/>
        <end position="130"/>
    </location>
</feature>
<reference evidence="27" key="1">
    <citation type="submission" date="2025-05" db="UniProtKB">
        <authorList>
            <consortium name="Ensembl"/>
        </authorList>
    </citation>
    <scope>IDENTIFICATION</scope>
</reference>
<dbReference type="GO" id="GO:0005890">
    <property type="term" value="C:sodium:potassium-exchanging ATPase complex"/>
    <property type="evidence" value="ECO:0007669"/>
    <property type="project" value="UniProtKB-ARBA"/>
</dbReference>
<dbReference type="Ensembl" id="ENSSSCT00030028776.1">
    <property type="protein sequence ID" value="ENSSSCP00030012866.1"/>
    <property type="gene ID" value="ENSSSCG00030020741.1"/>
</dbReference>
<keyword evidence="18" id="KW-0318">Glutathionylation</keyword>
<keyword evidence="11" id="KW-0630">Potassium</keyword>
<evidence type="ECO:0000313" key="27">
    <source>
        <dbReference type="Ensembl" id="ENSSSCP00050003535.1"/>
    </source>
</evidence>
<evidence type="ECO:0000256" key="13">
    <source>
        <dbReference type="ARBA" id="ARBA00023053"/>
    </source>
</evidence>
<dbReference type="AlphaFoldDB" id="A0A8D1JMS4"/>
<dbReference type="GO" id="GO:0016324">
    <property type="term" value="C:apical plasma membrane"/>
    <property type="evidence" value="ECO:0007669"/>
    <property type="project" value="UniProtKB-SubCell"/>
</dbReference>
<organism evidence="27 28">
    <name type="scientific">Sus scrofa</name>
    <name type="common">Pig</name>
    <dbReference type="NCBI Taxonomy" id="9823"/>
    <lineage>
        <taxon>Eukaryota</taxon>
        <taxon>Metazoa</taxon>
        <taxon>Chordata</taxon>
        <taxon>Craniata</taxon>
        <taxon>Vertebrata</taxon>
        <taxon>Euteleostomi</taxon>
        <taxon>Mammalia</taxon>
        <taxon>Eutheria</taxon>
        <taxon>Laurasiatheria</taxon>
        <taxon>Artiodactyla</taxon>
        <taxon>Suina</taxon>
        <taxon>Suidae</taxon>
        <taxon>Sus</taxon>
    </lineage>
</organism>
<keyword evidence="6" id="KW-0633">Potassium transport</keyword>
<dbReference type="InterPro" id="IPR047281">
    <property type="entry name" value="PLM"/>
</dbReference>
<evidence type="ECO:0000256" key="7">
    <source>
        <dbReference type="ARBA" id="ARBA00022553"/>
    </source>
</evidence>
<dbReference type="Proteomes" id="UP000694570">
    <property type="component" value="Unplaced"/>
</dbReference>
<dbReference type="GO" id="GO:0099106">
    <property type="term" value="F:ion channel regulator activity"/>
    <property type="evidence" value="ECO:0007669"/>
    <property type="project" value="InterPro"/>
</dbReference>
<evidence type="ECO:0000256" key="1">
    <source>
        <dbReference type="ARBA" id="ARBA00004247"/>
    </source>
</evidence>
<dbReference type="FunFam" id="1.20.5.780:FF:000002">
    <property type="entry name" value="FXYD domain-containing ion transport regulator"/>
    <property type="match status" value="1"/>
</dbReference>
<dbReference type="GO" id="GO:0030315">
    <property type="term" value="C:T-tubule"/>
    <property type="evidence" value="ECO:0007669"/>
    <property type="project" value="UniProtKB-SubCell"/>
</dbReference>
<dbReference type="Proteomes" id="UP000694723">
    <property type="component" value="Unplaced"/>
</dbReference>
<dbReference type="GO" id="GO:0006814">
    <property type="term" value="P:sodium ion transport"/>
    <property type="evidence" value="ECO:0007669"/>
    <property type="project" value="UniProtKB-KW"/>
</dbReference>
<keyword evidence="19" id="KW-0449">Lipoprotein</keyword>
<evidence type="ECO:0000256" key="18">
    <source>
        <dbReference type="ARBA" id="ARBA00023206"/>
    </source>
</evidence>
<evidence type="ECO:0000256" key="3">
    <source>
        <dbReference type="ARBA" id="ARBA00005948"/>
    </source>
</evidence>
<dbReference type="InterPro" id="IPR000272">
    <property type="entry name" value="Ion-transport_regulator_FXYD"/>
</dbReference>
<proteinExistence type="inferred from homology"/>